<sequence>MKNQKYYGDQHGRGLAIALPVPDGTVSGRPTTIGPAGDPVLVVPFTERQTPAQRALGWGQGLKDGEASCYVPGFGQILDLGAMPAGVVIGQKVYLSAAGMLTTTTTDLYVGRVMPIEGPGGGLGVAIRVNT</sequence>
<keyword evidence="2" id="KW-1185">Reference proteome</keyword>
<dbReference type="RefSeq" id="WP_224611957.1">
    <property type="nucleotide sequence ID" value="NZ_JAIQXV010000022.1"/>
</dbReference>
<comment type="caution">
    <text evidence="1">The sequence shown here is derived from an EMBL/GenBank/DDBJ whole genome shotgun (WGS) entry which is preliminary data.</text>
</comment>
<reference evidence="2" key="1">
    <citation type="journal article" date="2019" name="Int. J. Syst. Evol. Microbiol.">
        <title>The Global Catalogue of Microorganisms (GCM) 10K type strain sequencing project: providing services to taxonomists for standard genome sequencing and annotation.</title>
        <authorList>
            <consortium name="The Broad Institute Genomics Platform"/>
            <consortium name="The Broad Institute Genome Sequencing Center for Infectious Disease"/>
            <person name="Wu L."/>
            <person name="Ma J."/>
        </authorList>
    </citation>
    <scope>NUCLEOTIDE SEQUENCE [LARGE SCALE GENOMIC DNA]</scope>
    <source>
        <strain evidence="2">CCUG 63830</strain>
    </source>
</reference>
<name>A0ABW1ZRZ0_9DEIO</name>
<organism evidence="1 2">
    <name type="scientific">Deinococcus multiflagellatus</name>
    <dbReference type="NCBI Taxonomy" id="1656887"/>
    <lineage>
        <taxon>Bacteria</taxon>
        <taxon>Thermotogati</taxon>
        <taxon>Deinococcota</taxon>
        <taxon>Deinococci</taxon>
        <taxon>Deinococcales</taxon>
        <taxon>Deinococcaceae</taxon>
        <taxon>Deinococcus</taxon>
    </lineage>
</organism>
<accession>A0ABW1ZRZ0</accession>
<dbReference type="EMBL" id="JBHSWB010000002">
    <property type="protein sequence ID" value="MFC6663126.1"/>
    <property type="molecule type" value="Genomic_DNA"/>
</dbReference>
<dbReference type="Proteomes" id="UP001596317">
    <property type="component" value="Unassembled WGS sequence"/>
</dbReference>
<evidence type="ECO:0000313" key="1">
    <source>
        <dbReference type="EMBL" id="MFC6663126.1"/>
    </source>
</evidence>
<evidence type="ECO:0000313" key="2">
    <source>
        <dbReference type="Proteomes" id="UP001596317"/>
    </source>
</evidence>
<gene>
    <name evidence="1" type="ORF">ACFP90_24075</name>
</gene>
<protein>
    <submittedName>
        <fullName evidence="1">Uncharacterized protein</fullName>
    </submittedName>
</protein>
<proteinExistence type="predicted"/>